<keyword evidence="1" id="KW-0479">Metal-binding</keyword>
<sequence>MEERRDQPIYPATSIISKSKCSQNISSSVQTDLSMSPMRSISHNQHINDPSTLFEKNLKPTTYCERAANVNDINAERFLVDDSSSVDHATESTQEASCSFVNPLGLTPRWISSNRRRNPFSKRSRSGLVPRCYICQRVLSNASQLVTHLRKHIREAPICCRCE</sequence>
<keyword evidence="1" id="KW-0862">Zinc</keyword>
<name>A0A0M3J9Z1_ANISI</name>
<evidence type="ECO:0000256" key="1">
    <source>
        <dbReference type="PROSITE-ProRule" id="PRU00042"/>
    </source>
</evidence>
<dbReference type="GO" id="GO:0008270">
    <property type="term" value="F:zinc ion binding"/>
    <property type="evidence" value="ECO:0007669"/>
    <property type="project" value="UniProtKB-KW"/>
</dbReference>
<dbReference type="InterPro" id="IPR013087">
    <property type="entry name" value="Znf_C2H2_type"/>
</dbReference>
<accession>A0A0M3J9Z1</accession>
<keyword evidence="1" id="KW-0863">Zinc-finger</keyword>
<dbReference type="EMBL" id="UYRR01007187">
    <property type="protein sequence ID" value="VDK23385.1"/>
    <property type="molecule type" value="Genomic_DNA"/>
</dbReference>
<keyword evidence="4" id="KW-1185">Reference proteome</keyword>
<dbReference type="PROSITE" id="PS00028">
    <property type="entry name" value="ZINC_FINGER_C2H2_1"/>
    <property type="match status" value="1"/>
</dbReference>
<evidence type="ECO:0000259" key="2">
    <source>
        <dbReference type="PROSITE" id="PS50157"/>
    </source>
</evidence>
<reference evidence="5" key="1">
    <citation type="submission" date="2017-02" db="UniProtKB">
        <authorList>
            <consortium name="WormBaseParasite"/>
        </authorList>
    </citation>
    <scope>IDENTIFICATION</scope>
</reference>
<gene>
    <name evidence="3" type="ORF">ASIM_LOCUS4221</name>
</gene>
<protein>
    <submittedName>
        <fullName evidence="5">C2H2-type domain-containing protein</fullName>
    </submittedName>
</protein>
<organism evidence="5">
    <name type="scientific">Anisakis simplex</name>
    <name type="common">Herring worm</name>
    <dbReference type="NCBI Taxonomy" id="6269"/>
    <lineage>
        <taxon>Eukaryota</taxon>
        <taxon>Metazoa</taxon>
        <taxon>Ecdysozoa</taxon>
        <taxon>Nematoda</taxon>
        <taxon>Chromadorea</taxon>
        <taxon>Rhabditida</taxon>
        <taxon>Spirurina</taxon>
        <taxon>Ascaridomorpha</taxon>
        <taxon>Ascaridoidea</taxon>
        <taxon>Anisakidae</taxon>
        <taxon>Anisakis</taxon>
        <taxon>Anisakis simplex complex</taxon>
    </lineage>
</organism>
<evidence type="ECO:0000313" key="4">
    <source>
        <dbReference type="Proteomes" id="UP000267096"/>
    </source>
</evidence>
<evidence type="ECO:0000313" key="5">
    <source>
        <dbReference type="WBParaSite" id="ASIM_0000441101-mRNA-1"/>
    </source>
</evidence>
<reference evidence="3 4" key="2">
    <citation type="submission" date="2018-11" db="EMBL/GenBank/DDBJ databases">
        <authorList>
            <consortium name="Pathogen Informatics"/>
        </authorList>
    </citation>
    <scope>NUCLEOTIDE SEQUENCE [LARGE SCALE GENOMIC DNA]</scope>
</reference>
<evidence type="ECO:0000313" key="3">
    <source>
        <dbReference type="EMBL" id="VDK23385.1"/>
    </source>
</evidence>
<dbReference type="AlphaFoldDB" id="A0A0M3J9Z1"/>
<dbReference type="PROSITE" id="PS50157">
    <property type="entry name" value="ZINC_FINGER_C2H2_2"/>
    <property type="match status" value="1"/>
</dbReference>
<feature type="domain" description="C2H2-type" evidence="2">
    <location>
        <begin position="130"/>
        <end position="157"/>
    </location>
</feature>
<proteinExistence type="predicted"/>
<dbReference type="WBParaSite" id="ASIM_0000441101-mRNA-1">
    <property type="protein sequence ID" value="ASIM_0000441101-mRNA-1"/>
    <property type="gene ID" value="ASIM_0000441101"/>
</dbReference>
<dbReference type="Proteomes" id="UP000267096">
    <property type="component" value="Unassembled WGS sequence"/>
</dbReference>